<keyword evidence="1" id="KW-0812">Transmembrane</keyword>
<keyword evidence="4" id="KW-1185">Reference proteome</keyword>
<feature type="signal peptide" evidence="2">
    <location>
        <begin position="1"/>
        <end position="23"/>
    </location>
</feature>
<dbReference type="AlphaFoldDB" id="A0AA40F698"/>
<evidence type="ECO:0000256" key="1">
    <source>
        <dbReference type="SAM" id="Phobius"/>
    </source>
</evidence>
<proteinExistence type="predicted"/>
<sequence>MGVSSFSLCLLAAAFFSCRPVEAEDKFDICKQRVERIRNGTEVFQTTYKGVALTIDNKTIEKYMHWGHVSGMNEEYERTSRQSFLTLKTEGCKIVCQDPTDWYWASDFSLTLGIVSNWILPIIALLAALPYDSDPSRTQEKDGTATRASRFIRAILGRPDGTRARWLARKSFARTVWALLNWLGSPQVAMTATLFNIYQIWRCSRAATTKETPPDRLKTDAYYVLCCIGQFEFPMGPSAEVRTADGFLETMVYGLLRPICDDEAPTIPHVPTEMELRRRVANTRAKEMTASLLQSIAFQMRTLRRQGVFASFASIFLFYIAFAVSVVLAFADIGERTTAHSLAFGMLISWFPLLLLFAILDRNPTSAGRSRDLITRWMWNVRAVRKWRAGGQFDVPPEWWSQDSKDVALEVSDFVGQGRQVGYNGIALAVLDSIAAATTPSASTATTPEATATALHTANAERERLALRHLDRIAKQTVYRVQNCRPPPAWWVSALISFVIVWAEIGAASMISIRIPTVGVGCRSLSYLVYGGLSTLPMLMQLALNWWSGTGKRLALRVWVRRLSDTLCMLAVGTLVFITFAAFSGVLKNCTCRGGFTGGYIDFENAAFYRDTRHFNVAQWWVAATVLGGFPAIVSLGFSIILLWMLRPLWKKLPDSEKPSETGGQTSWGHATAANVQGGPGDTRAISNLVNTVGAIVEQILLTNWRSPREERFVHKIDMCWLG</sequence>
<keyword evidence="1" id="KW-1133">Transmembrane helix</keyword>
<evidence type="ECO:0000313" key="4">
    <source>
        <dbReference type="Proteomes" id="UP001172155"/>
    </source>
</evidence>
<comment type="caution">
    <text evidence="3">The sequence shown here is derived from an EMBL/GenBank/DDBJ whole genome shotgun (WGS) entry which is preliminary data.</text>
</comment>
<dbReference type="EMBL" id="JAUKUD010000002">
    <property type="protein sequence ID" value="KAK0751960.1"/>
    <property type="molecule type" value="Genomic_DNA"/>
</dbReference>
<feature type="transmembrane region" description="Helical" evidence="1">
    <location>
        <begin position="308"/>
        <end position="330"/>
    </location>
</feature>
<feature type="transmembrane region" description="Helical" evidence="1">
    <location>
        <begin position="620"/>
        <end position="646"/>
    </location>
</feature>
<feature type="transmembrane region" description="Helical" evidence="1">
    <location>
        <begin position="567"/>
        <end position="587"/>
    </location>
</feature>
<protein>
    <submittedName>
        <fullName evidence="3">Uncharacterized protein</fullName>
    </submittedName>
</protein>
<reference evidence="3" key="1">
    <citation type="submission" date="2023-06" db="EMBL/GenBank/DDBJ databases">
        <title>Genome-scale phylogeny and comparative genomics of the fungal order Sordariales.</title>
        <authorList>
            <consortium name="Lawrence Berkeley National Laboratory"/>
            <person name="Hensen N."/>
            <person name="Bonometti L."/>
            <person name="Westerberg I."/>
            <person name="Brannstrom I.O."/>
            <person name="Guillou S."/>
            <person name="Cros-Aarteil S."/>
            <person name="Calhoun S."/>
            <person name="Haridas S."/>
            <person name="Kuo A."/>
            <person name="Mondo S."/>
            <person name="Pangilinan J."/>
            <person name="Riley R."/>
            <person name="LaButti K."/>
            <person name="Andreopoulos B."/>
            <person name="Lipzen A."/>
            <person name="Chen C."/>
            <person name="Yanf M."/>
            <person name="Daum C."/>
            <person name="Ng V."/>
            <person name="Clum A."/>
            <person name="Steindorff A."/>
            <person name="Ohm R."/>
            <person name="Martin F."/>
            <person name="Silar P."/>
            <person name="Natvig D."/>
            <person name="Lalanne C."/>
            <person name="Gautier V."/>
            <person name="Ament-velasquez S.L."/>
            <person name="Kruys A."/>
            <person name="Hutchinson M.I."/>
            <person name="Powell A.J."/>
            <person name="Barry K."/>
            <person name="Miller A.N."/>
            <person name="Grigoriev I.V."/>
            <person name="Debuchy R."/>
            <person name="Gladieux P."/>
            <person name="Thoren M.H."/>
            <person name="Johannesson H."/>
        </authorList>
    </citation>
    <scope>NUCLEOTIDE SEQUENCE</scope>
    <source>
        <strain evidence="3">SMH3187-1</strain>
    </source>
</reference>
<dbReference type="Proteomes" id="UP001172155">
    <property type="component" value="Unassembled WGS sequence"/>
</dbReference>
<organism evidence="3 4">
    <name type="scientific">Schizothecium vesticola</name>
    <dbReference type="NCBI Taxonomy" id="314040"/>
    <lineage>
        <taxon>Eukaryota</taxon>
        <taxon>Fungi</taxon>
        <taxon>Dikarya</taxon>
        <taxon>Ascomycota</taxon>
        <taxon>Pezizomycotina</taxon>
        <taxon>Sordariomycetes</taxon>
        <taxon>Sordariomycetidae</taxon>
        <taxon>Sordariales</taxon>
        <taxon>Schizotheciaceae</taxon>
        <taxon>Schizothecium</taxon>
    </lineage>
</organism>
<feature type="transmembrane region" description="Helical" evidence="1">
    <location>
        <begin position="342"/>
        <end position="360"/>
    </location>
</feature>
<keyword evidence="2" id="KW-0732">Signal</keyword>
<gene>
    <name evidence="3" type="ORF">B0T18DRAFT_458127</name>
</gene>
<evidence type="ECO:0000313" key="3">
    <source>
        <dbReference type="EMBL" id="KAK0751960.1"/>
    </source>
</evidence>
<evidence type="ECO:0000256" key="2">
    <source>
        <dbReference type="SAM" id="SignalP"/>
    </source>
</evidence>
<keyword evidence="1" id="KW-0472">Membrane</keyword>
<feature type="transmembrane region" description="Helical" evidence="1">
    <location>
        <begin position="527"/>
        <end position="547"/>
    </location>
</feature>
<feature type="chain" id="PRO_5041232016" evidence="2">
    <location>
        <begin position="24"/>
        <end position="723"/>
    </location>
</feature>
<name>A0AA40F698_9PEZI</name>
<accession>A0AA40F698</accession>
<feature type="transmembrane region" description="Helical" evidence="1">
    <location>
        <begin position="489"/>
        <end position="515"/>
    </location>
</feature>